<dbReference type="SMART" id="SM00347">
    <property type="entry name" value="HTH_MARR"/>
    <property type="match status" value="1"/>
</dbReference>
<dbReference type="PANTHER" id="PTHR42756">
    <property type="entry name" value="TRANSCRIPTIONAL REGULATOR, MARR"/>
    <property type="match status" value="1"/>
</dbReference>
<dbReference type="RefSeq" id="WP_012647566.1">
    <property type="nucleotide sequence ID" value="NC_011979.1"/>
</dbReference>
<dbReference type="InterPro" id="IPR036390">
    <property type="entry name" value="WH_DNA-bd_sf"/>
</dbReference>
<evidence type="ECO:0000313" key="6">
    <source>
        <dbReference type="Proteomes" id="UP000007721"/>
    </source>
</evidence>
<evidence type="ECO:0000256" key="1">
    <source>
        <dbReference type="ARBA" id="ARBA00023015"/>
    </source>
</evidence>
<dbReference type="InterPro" id="IPR000835">
    <property type="entry name" value="HTH_MarR-typ"/>
</dbReference>
<dbReference type="HOGENOM" id="CLU_083287_27_8_7"/>
<dbReference type="STRING" id="316067.Geob_2484"/>
<organism evidence="5 6">
    <name type="scientific">Geotalea daltonii (strain DSM 22248 / JCM 15807 / FRC-32)</name>
    <name type="common">Geobacter daltonii</name>
    <dbReference type="NCBI Taxonomy" id="316067"/>
    <lineage>
        <taxon>Bacteria</taxon>
        <taxon>Pseudomonadati</taxon>
        <taxon>Thermodesulfobacteriota</taxon>
        <taxon>Desulfuromonadia</taxon>
        <taxon>Geobacterales</taxon>
        <taxon>Geobacteraceae</taxon>
        <taxon>Geotalea</taxon>
    </lineage>
</organism>
<evidence type="ECO:0000256" key="3">
    <source>
        <dbReference type="ARBA" id="ARBA00023163"/>
    </source>
</evidence>
<dbReference type="PANTHER" id="PTHR42756:SF1">
    <property type="entry name" value="TRANSCRIPTIONAL REPRESSOR OF EMRAB OPERON"/>
    <property type="match status" value="1"/>
</dbReference>
<accession>B9M057</accession>
<dbReference type="OrthoDB" id="5521015at2"/>
<sequence>MESLRENLQLFTRRFGLLNSSCCESCCGEQVSLVQSHILFEIRRMGNPAMVQVADELGIDLTTFSRQIRTLEGKKLVIRQVSPEDRRVNLLRLTAEGERVLDQIDRYMAGKIEQIFSFMSPFERESVIRSLALLNEAVAKAGSCCTITADKEVACCK</sequence>
<keyword evidence="1" id="KW-0805">Transcription regulation</keyword>
<evidence type="ECO:0000313" key="5">
    <source>
        <dbReference type="EMBL" id="ACM20837.1"/>
    </source>
</evidence>
<dbReference type="Gene3D" id="1.10.10.10">
    <property type="entry name" value="Winged helix-like DNA-binding domain superfamily/Winged helix DNA-binding domain"/>
    <property type="match status" value="1"/>
</dbReference>
<dbReference type="SUPFAM" id="SSF46785">
    <property type="entry name" value="Winged helix' DNA-binding domain"/>
    <property type="match status" value="1"/>
</dbReference>
<feature type="domain" description="HTH marR-type" evidence="4">
    <location>
        <begin position="1"/>
        <end position="136"/>
    </location>
</feature>
<dbReference type="GO" id="GO:0003677">
    <property type="term" value="F:DNA binding"/>
    <property type="evidence" value="ECO:0007669"/>
    <property type="project" value="UniProtKB-KW"/>
</dbReference>
<dbReference type="InterPro" id="IPR036388">
    <property type="entry name" value="WH-like_DNA-bd_sf"/>
</dbReference>
<protein>
    <submittedName>
        <fullName evidence="5">Winged helix-turn-helix transcriptional regulator, MarR family</fullName>
    </submittedName>
</protein>
<dbReference type="PROSITE" id="PS50995">
    <property type="entry name" value="HTH_MARR_2"/>
    <property type="match status" value="1"/>
</dbReference>
<dbReference type="eggNOG" id="COG1846">
    <property type="taxonomic scope" value="Bacteria"/>
</dbReference>
<gene>
    <name evidence="5" type="ordered locus">Geob_2484</name>
</gene>
<dbReference type="PRINTS" id="PR00598">
    <property type="entry name" value="HTHMARR"/>
</dbReference>
<dbReference type="EMBL" id="CP001390">
    <property type="protein sequence ID" value="ACM20837.1"/>
    <property type="molecule type" value="Genomic_DNA"/>
</dbReference>
<keyword evidence="2" id="KW-0238">DNA-binding</keyword>
<dbReference type="Pfam" id="PF01047">
    <property type="entry name" value="MarR"/>
    <property type="match status" value="1"/>
</dbReference>
<dbReference type="AlphaFoldDB" id="B9M057"/>
<reference evidence="5 6" key="1">
    <citation type="submission" date="2009-01" db="EMBL/GenBank/DDBJ databases">
        <title>Complete sequence of Geobacter sp. FRC-32.</title>
        <authorList>
            <consortium name="US DOE Joint Genome Institute"/>
            <person name="Lucas S."/>
            <person name="Copeland A."/>
            <person name="Lapidus A."/>
            <person name="Glavina del Rio T."/>
            <person name="Dalin E."/>
            <person name="Tice H."/>
            <person name="Bruce D."/>
            <person name="Goodwin L."/>
            <person name="Pitluck S."/>
            <person name="Saunders E."/>
            <person name="Brettin T."/>
            <person name="Detter J.C."/>
            <person name="Han C."/>
            <person name="Larimer F."/>
            <person name="Land M."/>
            <person name="Hauser L."/>
            <person name="Kyrpides N."/>
            <person name="Ovchinnikova G."/>
            <person name="Kostka J."/>
            <person name="Richardson P."/>
        </authorList>
    </citation>
    <scope>NUCLEOTIDE SEQUENCE [LARGE SCALE GENOMIC DNA]</scope>
    <source>
        <strain evidence="6">DSM 22248 / JCM 15807 / FRC-32</strain>
    </source>
</reference>
<dbReference type="GO" id="GO:0003700">
    <property type="term" value="F:DNA-binding transcription factor activity"/>
    <property type="evidence" value="ECO:0007669"/>
    <property type="project" value="InterPro"/>
</dbReference>
<proteinExistence type="predicted"/>
<dbReference type="Proteomes" id="UP000007721">
    <property type="component" value="Chromosome"/>
</dbReference>
<keyword evidence="6" id="KW-1185">Reference proteome</keyword>
<dbReference type="KEGG" id="geo:Geob_2484"/>
<name>B9M057_GEODF</name>
<evidence type="ECO:0000256" key="2">
    <source>
        <dbReference type="ARBA" id="ARBA00023125"/>
    </source>
</evidence>
<keyword evidence="3" id="KW-0804">Transcription</keyword>
<evidence type="ECO:0000259" key="4">
    <source>
        <dbReference type="PROSITE" id="PS50995"/>
    </source>
</evidence>